<dbReference type="PANTHER" id="PTHR13056:SF0">
    <property type="entry name" value="VACUOLAR FUSION PROTEIN CCZ1 HOMOLOG-RELATED"/>
    <property type="match status" value="1"/>
</dbReference>
<evidence type="ECO:0000313" key="4">
    <source>
        <dbReference type="Proteomes" id="UP000422736"/>
    </source>
</evidence>
<keyword evidence="4" id="KW-1185">Reference proteome</keyword>
<protein>
    <submittedName>
        <fullName evidence="3">Vacuolar fusion protein CCZ1</fullName>
    </submittedName>
</protein>
<feature type="domain" description="CCZ1/INTU/HSP4 first Longin" evidence="2">
    <location>
        <begin position="4"/>
        <end position="113"/>
    </location>
</feature>
<dbReference type="InterPro" id="IPR013176">
    <property type="entry name" value="Ccz1"/>
</dbReference>
<sequence length="625" mass="72817">MSVQSIILFRDDEHNTEDTCKLLLYHDLSGKILSTNDKEQRIGIIKGMWRFSNEFSKDGVVCHIELEAYSMVVLEVEPSYYLTIAFDSTYDDQWQKYSTRLNQCYQFFAMQNGRMATIEDKKLSRLLNEHFIPFWDEINLIPDYFVMQDINCSLGENLFPRCQFRDALDSVNEVKEWQTFLKNNILLSQENYPNIKDICLYHVPQDNKDSKKYGFVANFDPQFKSLPVLSNWILGIDAMYGTITSHGLAGTMSLAETEQQIELDAEETEPESASNIRTVWDNVTLPITFTMDAIKDIGQLTGVSNSLSLFTDIKPTWNPLQWSRGTEAGSLNAKNDKGGDEYSWLISPLNPSFLPKVYQMRKFYLEFDSWKQYNVIFWKFKDILAAVIIDPQFTKINEEPFLMRLQEELWSGMSLFYENPGFEERPCSFDYTIVYKEENMYYSSIPMWKNGLDEDENAFKLVIKGLDDTLQFLKNNANRKTSVATVTEVGHNMMLTEHKIPSETDDMKSSKVGDNGSWGRSIFNKVNEKQLRELNKELMVILGSRNYTASYTEADTKESLLKLNNGLMVYLLEDNRRLVFIIKNWFEDPQQTQYTKKKKGTSRMIDSLGREVSRWWDLIKDHEPM</sequence>
<organism evidence="3 4">
    <name type="scientific">Kluyveromyces marxianus</name>
    <name type="common">Yeast</name>
    <name type="synonym">Candida kefyr</name>
    <dbReference type="NCBI Taxonomy" id="4911"/>
    <lineage>
        <taxon>Eukaryota</taxon>
        <taxon>Fungi</taxon>
        <taxon>Dikarya</taxon>
        <taxon>Ascomycota</taxon>
        <taxon>Saccharomycotina</taxon>
        <taxon>Saccharomycetes</taxon>
        <taxon>Saccharomycetales</taxon>
        <taxon>Saccharomycetaceae</taxon>
        <taxon>Kluyveromyces</taxon>
    </lineage>
</organism>
<gene>
    <name evidence="3" type="primary">CCZ1</name>
    <name evidence="3" type="ORF">FIM1_1575</name>
</gene>
<evidence type="ECO:0000256" key="1">
    <source>
        <dbReference type="ARBA" id="ARBA00005352"/>
    </source>
</evidence>
<accession>A0ABX6ESR6</accession>
<dbReference type="EMBL" id="CP015055">
    <property type="protein sequence ID" value="QGN14901.1"/>
    <property type="molecule type" value="Genomic_DNA"/>
</dbReference>
<evidence type="ECO:0000259" key="2">
    <source>
        <dbReference type="Pfam" id="PF19031"/>
    </source>
</evidence>
<dbReference type="Proteomes" id="UP000422736">
    <property type="component" value="Chromosome 2"/>
</dbReference>
<proteinExistence type="inferred from homology"/>
<dbReference type="InterPro" id="IPR043987">
    <property type="entry name" value="CCZ1/INTU/HSP4_longin_1"/>
</dbReference>
<name>A0ABX6ESR6_KLUMA</name>
<reference evidence="3 4" key="2">
    <citation type="submission" date="2019-11" db="EMBL/GenBank/DDBJ databases">
        <authorList>
            <person name="Lu H."/>
        </authorList>
    </citation>
    <scope>NUCLEOTIDE SEQUENCE [LARGE SCALE GENOMIC DNA]</scope>
    <source>
        <strain evidence="3 4">FIM1</strain>
    </source>
</reference>
<dbReference type="Pfam" id="PF19031">
    <property type="entry name" value="Intu_longin_1"/>
    <property type="match status" value="1"/>
</dbReference>
<comment type="similarity">
    <text evidence="1">Belongs to the CCZ1 family.</text>
</comment>
<dbReference type="PANTHER" id="PTHR13056">
    <property type="entry name" value="VACUOLAR FUSION PROTEIN CCZ1 HOMOLOG-RELATED"/>
    <property type="match status" value="1"/>
</dbReference>
<reference evidence="3 4" key="1">
    <citation type="submission" date="2016-03" db="EMBL/GenBank/DDBJ databases">
        <title>How can Kluyveromyces marxianus grow so fast - potential evolutionary course in Saccharomyces Complex revealed by comparative genomics.</title>
        <authorList>
            <person name="Mo W."/>
            <person name="Lu W."/>
            <person name="Yang X."/>
            <person name="Qi J."/>
            <person name="Lv H."/>
        </authorList>
    </citation>
    <scope>NUCLEOTIDE SEQUENCE [LARGE SCALE GENOMIC DNA]</scope>
    <source>
        <strain evidence="3 4">FIM1</strain>
    </source>
</reference>
<evidence type="ECO:0000313" key="3">
    <source>
        <dbReference type="EMBL" id="QGN14901.1"/>
    </source>
</evidence>